<dbReference type="PANTHER" id="PTHR13937:SF0">
    <property type="entry name" value="EUKARYOTIC TRANSLATION INITIATION FACTOR 3 SUBUNIT C-RELATED"/>
    <property type="match status" value="1"/>
</dbReference>
<evidence type="ECO:0000256" key="2">
    <source>
        <dbReference type="ARBA" id="ARBA00022540"/>
    </source>
</evidence>
<keyword evidence="6" id="KW-1185">Reference proteome</keyword>
<keyword evidence="2 5" id="KW-0396">Initiation factor</keyword>
<dbReference type="GO" id="GO:0005852">
    <property type="term" value="C:eukaryotic translation initiation factor 3 complex"/>
    <property type="evidence" value="ECO:0007669"/>
    <property type="project" value="InterPro"/>
</dbReference>
<gene>
    <name evidence="5" type="primary">eif3c</name>
    <name evidence="5" type="ORF">TNCT_88021</name>
</gene>
<dbReference type="AlphaFoldDB" id="A0A8X6LGS0"/>
<dbReference type="Proteomes" id="UP000887116">
    <property type="component" value="Unassembled WGS sequence"/>
</dbReference>
<dbReference type="PANTHER" id="PTHR13937">
    <property type="entry name" value="EUKARYOTIC TRANSLATION INITATION FACTOR 3, SUBUNIT 8 EIF3S8 -RELATED"/>
    <property type="match status" value="1"/>
</dbReference>
<keyword evidence="1" id="KW-0963">Cytoplasm</keyword>
<dbReference type="GO" id="GO:0003743">
    <property type="term" value="F:translation initiation factor activity"/>
    <property type="evidence" value="ECO:0007669"/>
    <property type="project" value="UniProtKB-KW"/>
</dbReference>
<evidence type="ECO:0000256" key="3">
    <source>
        <dbReference type="ARBA" id="ARBA00022917"/>
    </source>
</evidence>
<name>A0A8X6LGS0_TRICU</name>
<feature type="domain" description="Eukaryotic translation initiation factor 3 subunit C N-terminal" evidence="4">
    <location>
        <begin position="25"/>
        <end position="180"/>
    </location>
</feature>
<evidence type="ECO:0000256" key="1">
    <source>
        <dbReference type="ARBA" id="ARBA00022490"/>
    </source>
</evidence>
<accession>A0A8X6LGS0</accession>
<dbReference type="GO" id="GO:0031369">
    <property type="term" value="F:translation initiation factor binding"/>
    <property type="evidence" value="ECO:0007669"/>
    <property type="project" value="InterPro"/>
</dbReference>
<dbReference type="InterPro" id="IPR008905">
    <property type="entry name" value="EIF3C_N_dom"/>
</dbReference>
<protein>
    <submittedName>
        <fullName evidence="5">Eukaryotic translation initiation factor 3 subunit C</fullName>
    </submittedName>
</protein>
<dbReference type="EMBL" id="BMAO01006515">
    <property type="protein sequence ID" value="GFR09265.1"/>
    <property type="molecule type" value="Genomic_DNA"/>
</dbReference>
<proteinExistence type="predicted"/>
<dbReference type="InterPro" id="IPR027516">
    <property type="entry name" value="EIF3C"/>
</dbReference>
<dbReference type="OrthoDB" id="29647at2759"/>
<dbReference type="GO" id="GO:0003723">
    <property type="term" value="F:RNA binding"/>
    <property type="evidence" value="ECO:0007669"/>
    <property type="project" value="InterPro"/>
</dbReference>
<comment type="caution">
    <text evidence="5">The sequence shown here is derived from an EMBL/GenBank/DDBJ whole genome shotgun (WGS) entry which is preliminary data.</text>
</comment>
<evidence type="ECO:0000313" key="5">
    <source>
        <dbReference type="EMBL" id="GFR09265.1"/>
    </source>
</evidence>
<organism evidence="5 6">
    <name type="scientific">Trichonephila clavata</name>
    <name type="common">Joro spider</name>
    <name type="synonym">Nephila clavata</name>
    <dbReference type="NCBI Taxonomy" id="2740835"/>
    <lineage>
        <taxon>Eukaryota</taxon>
        <taxon>Metazoa</taxon>
        <taxon>Ecdysozoa</taxon>
        <taxon>Arthropoda</taxon>
        <taxon>Chelicerata</taxon>
        <taxon>Arachnida</taxon>
        <taxon>Araneae</taxon>
        <taxon>Araneomorphae</taxon>
        <taxon>Entelegynae</taxon>
        <taxon>Araneoidea</taxon>
        <taxon>Nephilidae</taxon>
        <taxon>Trichonephila</taxon>
    </lineage>
</organism>
<evidence type="ECO:0000313" key="6">
    <source>
        <dbReference type="Proteomes" id="UP000887116"/>
    </source>
</evidence>
<dbReference type="Pfam" id="PF05470">
    <property type="entry name" value="eIF-3c_N"/>
    <property type="match status" value="1"/>
</dbReference>
<evidence type="ECO:0000259" key="4">
    <source>
        <dbReference type="Pfam" id="PF05470"/>
    </source>
</evidence>
<keyword evidence="3" id="KW-0648">Protein biosynthesis</keyword>
<reference evidence="5" key="1">
    <citation type="submission" date="2020-07" db="EMBL/GenBank/DDBJ databases">
        <title>Multicomponent nature underlies the extraordinary mechanical properties of spider dragline silk.</title>
        <authorList>
            <person name="Kono N."/>
            <person name="Nakamura H."/>
            <person name="Mori M."/>
            <person name="Yoshida Y."/>
            <person name="Ohtoshi R."/>
            <person name="Malay A.D."/>
            <person name="Moran D.A.P."/>
            <person name="Tomita M."/>
            <person name="Numata K."/>
            <person name="Arakawa K."/>
        </authorList>
    </citation>
    <scope>NUCLEOTIDE SEQUENCE</scope>
</reference>
<sequence length="197" mass="23248">MDEEFTKMLQGCDAHSPEYTEYTIELCRIYLRCIEHLYYKFDSRMFEVKQENTPVLNGVGVITGQEPPEKDEKEEISADIITMLCKFICAKDTTDRIRTQATLFRIYHLALHDRWFQARDLMLMSHLQLTIEHSDVSTMIIYNRALVQLGLCAFRHGYIKDAHAALLDIQSGDEQRSYLHRDFYLNDNMNELQIKRK</sequence>